<gene>
    <name evidence="2" type="ORF">LepocDRAFT_00000140</name>
</gene>
<evidence type="ECO:0000313" key="2">
    <source>
        <dbReference type="EMBL" id="EIM31287.1"/>
    </source>
</evidence>
<evidence type="ECO:0000313" key="3">
    <source>
        <dbReference type="Proteomes" id="UP000053899"/>
    </source>
</evidence>
<proteinExistence type="predicted"/>
<reference evidence="2 3" key="1">
    <citation type="submission" date="2012-04" db="EMBL/GenBank/DDBJ databases">
        <title>Improved High-Quality Draft sequence of Leptothrix ochracea L12.</title>
        <authorList>
            <consortium name="US DOE Joint Genome Institute"/>
            <person name="Lucas S."/>
            <person name="Han J."/>
            <person name="Lapidus A."/>
            <person name="Cheng J.-F."/>
            <person name="Goodwin L."/>
            <person name="Pitluck S."/>
            <person name="Peters L."/>
            <person name="Zeytun A."/>
            <person name="Detter J.C."/>
            <person name="Han C."/>
            <person name="Tapia R."/>
            <person name="Land M."/>
            <person name="Hauser L."/>
            <person name="Kyrpides N."/>
            <person name="Ivanova N."/>
            <person name="Pagani I."/>
            <person name="Stepanauskas R."/>
            <person name="Masland D."/>
            <person name="Poulton N."/>
            <person name="Emerson D."/>
            <person name="Fleming E."/>
            <person name="Woyke T."/>
        </authorList>
    </citation>
    <scope>NUCLEOTIDE SEQUENCE [LARGE SCALE GENOMIC DNA]</scope>
    <source>
        <strain evidence="2 3">L12</strain>
    </source>
</reference>
<dbReference type="HOGENOM" id="CLU_3397210_0_0_4"/>
<name>I4Z4Z5_9BURK</name>
<sequence>MHVAVADCTKLVTPNPANSARGLEPRLVAKT</sequence>
<keyword evidence="3" id="KW-1185">Reference proteome</keyword>
<evidence type="ECO:0000256" key="1">
    <source>
        <dbReference type="SAM" id="MobiDB-lite"/>
    </source>
</evidence>
<dbReference type="EMBL" id="JH660696">
    <property type="protein sequence ID" value="EIM31287.1"/>
    <property type="molecule type" value="Genomic_DNA"/>
</dbReference>
<accession>I4Z4Z5</accession>
<dbReference type="Proteomes" id="UP000053899">
    <property type="component" value="Unassembled WGS sequence"/>
</dbReference>
<dbReference type="AlphaFoldDB" id="I4Z4Z5"/>
<feature type="region of interest" description="Disordered" evidence="1">
    <location>
        <begin position="1"/>
        <end position="31"/>
    </location>
</feature>
<protein>
    <submittedName>
        <fullName evidence="2">Uncharacterized protein</fullName>
    </submittedName>
</protein>
<organism evidence="2 3">
    <name type="scientific">Leptothrix ochracea L12</name>
    <dbReference type="NCBI Taxonomy" id="735332"/>
    <lineage>
        <taxon>Bacteria</taxon>
        <taxon>Pseudomonadati</taxon>
        <taxon>Pseudomonadota</taxon>
        <taxon>Betaproteobacteria</taxon>
        <taxon>Burkholderiales</taxon>
        <taxon>Sphaerotilaceae</taxon>
        <taxon>Leptothrix</taxon>
    </lineage>
</organism>